<keyword evidence="3" id="KW-1185">Reference proteome</keyword>
<dbReference type="AlphaFoldDB" id="A0A5J5C0U2"/>
<dbReference type="InterPro" id="IPR004158">
    <property type="entry name" value="DUF247_pln"/>
</dbReference>
<dbReference type="PANTHER" id="PTHR31170:SF25">
    <property type="entry name" value="BNAA09G04570D PROTEIN"/>
    <property type="match status" value="1"/>
</dbReference>
<dbReference type="Proteomes" id="UP000325577">
    <property type="component" value="Linkage Group LG0"/>
</dbReference>
<proteinExistence type="predicted"/>
<feature type="coiled-coil region" evidence="1">
    <location>
        <begin position="124"/>
        <end position="151"/>
    </location>
</feature>
<organism evidence="2 3">
    <name type="scientific">Nyssa sinensis</name>
    <dbReference type="NCBI Taxonomy" id="561372"/>
    <lineage>
        <taxon>Eukaryota</taxon>
        <taxon>Viridiplantae</taxon>
        <taxon>Streptophyta</taxon>
        <taxon>Embryophyta</taxon>
        <taxon>Tracheophyta</taxon>
        <taxon>Spermatophyta</taxon>
        <taxon>Magnoliopsida</taxon>
        <taxon>eudicotyledons</taxon>
        <taxon>Gunneridae</taxon>
        <taxon>Pentapetalae</taxon>
        <taxon>asterids</taxon>
        <taxon>Cornales</taxon>
        <taxon>Nyssaceae</taxon>
        <taxon>Nyssa</taxon>
    </lineage>
</organism>
<keyword evidence="1" id="KW-0175">Coiled coil</keyword>
<evidence type="ECO:0000313" key="3">
    <source>
        <dbReference type="Proteomes" id="UP000325577"/>
    </source>
</evidence>
<accession>A0A5J5C0U2</accession>
<gene>
    <name evidence="2" type="ORF">F0562_000259</name>
</gene>
<protein>
    <submittedName>
        <fullName evidence="2">Uncharacterized protein</fullName>
    </submittedName>
</protein>
<reference evidence="2 3" key="1">
    <citation type="submission" date="2019-09" db="EMBL/GenBank/DDBJ databases">
        <title>A chromosome-level genome assembly of the Chinese tupelo Nyssa sinensis.</title>
        <authorList>
            <person name="Yang X."/>
            <person name="Kang M."/>
            <person name="Yang Y."/>
            <person name="Xiong H."/>
            <person name="Wang M."/>
            <person name="Zhang Z."/>
            <person name="Wang Z."/>
            <person name="Wu H."/>
            <person name="Ma T."/>
            <person name="Liu J."/>
            <person name="Xi Z."/>
        </authorList>
    </citation>
    <scope>NUCLEOTIDE SEQUENCE [LARGE SCALE GENOMIC DNA]</scope>
    <source>
        <strain evidence="2">J267</strain>
        <tissue evidence="2">Leaf</tissue>
    </source>
</reference>
<dbReference type="PANTHER" id="PTHR31170">
    <property type="entry name" value="BNAC04G53230D PROTEIN"/>
    <property type="match status" value="1"/>
</dbReference>
<evidence type="ECO:0000313" key="2">
    <source>
        <dbReference type="EMBL" id="KAA8548474.1"/>
    </source>
</evidence>
<sequence>MASATRKEAIYDPQSLETNKGSRKLYNNQVIKMAEEGAESANQAPFMPLSANIKEKFACLSHTPSKSCLFKIHDRLRMENKKAYEPEILSIGPYHREKKNVQAMEEHKLRYLKLLLERSEGTSVQKQEVLLQQMDEAMRDLKKKARECYADTPRTLEDDRECYVDTPRTLEDDDKFVEMMLLDGCFIIELFWRHMEGTSREGDDPIFDLVQPRGSIRRDLLLYENQLPFFILVRLVELIEPSLSQQLSEMARFFFREMDPSRQIKPSDSQSNITDMVLRLFREMLAIVRPVSESSMVVQPLISPSPEDLESSAIMPQGTDDDDNEIHLLSLIHDSWFPTLSESGSPGNESESPRNEFIKCTTELVETGIKFKQAKEYTSLLDIKFNIRNGVMKIPPLPIDDNTECLFRNLIAYEQYLWGAHSKRVTDYCIFMDRLINSAKDAQELRHRGIINNWRSANMVSHNFATQACSFSEDQFWIEELPSIFTKALFSDISMALVV</sequence>
<dbReference type="EMBL" id="CM018031">
    <property type="protein sequence ID" value="KAA8548474.1"/>
    <property type="molecule type" value="Genomic_DNA"/>
</dbReference>
<dbReference type="Pfam" id="PF03140">
    <property type="entry name" value="DUF247"/>
    <property type="match status" value="1"/>
</dbReference>
<dbReference type="OrthoDB" id="591587at2759"/>
<name>A0A5J5C0U2_9ASTE</name>
<evidence type="ECO:0000256" key="1">
    <source>
        <dbReference type="SAM" id="Coils"/>
    </source>
</evidence>